<protein>
    <submittedName>
        <fullName evidence="2">Uncharacterized protein</fullName>
    </submittedName>
</protein>
<comment type="caution">
    <text evidence="2">The sequence shown here is derived from an EMBL/GenBank/DDBJ whole genome shotgun (WGS) entry which is preliminary data.</text>
</comment>
<sequence>MLNRLITHKRSTNGPSKGAIATDLSVLFRFDPPPKNESLREQFPLVQCICTCIQKQIDLQSHIIEQSMAKSDSKTPVIVASLVFVSVAVAAVVFVKTGGLESNAAKKVKTFFSKIPGVGKLAGARADAP</sequence>
<evidence type="ECO:0000313" key="2">
    <source>
        <dbReference type="EMBL" id="EWM29811.1"/>
    </source>
</evidence>
<evidence type="ECO:0000256" key="1">
    <source>
        <dbReference type="SAM" id="Phobius"/>
    </source>
</evidence>
<keyword evidence="1" id="KW-0472">Membrane</keyword>
<dbReference type="Proteomes" id="UP000019335">
    <property type="component" value="Chromosome 2"/>
</dbReference>
<reference evidence="2 3" key="1">
    <citation type="journal article" date="2014" name="Mol. Plant">
        <title>Chromosome Scale Genome Assembly and Transcriptome Profiling of Nannochloropsis gaditana in Nitrogen Depletion.</title>
        <authorList>
            <person name="Corteggiani Carpinelli E."/>
            <person name="Telatin A."/>
            <person name="Vitulo N."/>
            <person name="Forcato C."/>
            <person name="D'Angelo M."/>
            <person name="Schiavon R."/>
            <person name="Vezzi A."/>
            <person name="Giacometti G.M."/>
            <person name="Morosinotto T."/>
            <person name="Valle G."/>
        </authorList>
    </citation>
    <scope>NUCLEOTIDE SEQUENCE [LARGE SCALE GENOMIC DNA]</scope>
    <source>
        <strain evidence="2 3">B-31</strain>
    </source>
</reference>
<name>W7UAK0_9STRA</name>
<keyword evidence="1" id="KW-1133">Transmembrane helix</keyword>
<dbReference type="AlphaFoldDB" id="W7UAK0"/>
<evidence type="ECO:0000313" key="3">
    <source>
        <dbReference type="Proteomes" id="UP000019335"/>
    </source>
</evidence>
<gene>
    <name evidence="2" type="ORF">Naga_100017g8</name>
</gene>
<proteinExistence type="predicted"/>
<dbReference type="EMBL" id="AZIL01000116">
    <property type="protein sequence ID" value="EWM29811.1"/>
    <property type="molecule type" value="Genomic_DNA"/>
</dbReference>
<feature type="transmembrane region" description="Helical" evidence="1">
    <location>
        <begin position="77"/>
        <end position="95"/>
    </location>
</feature>
<accession>W7UAK0</accession>
<organism evidence="2 3">
    <name type="scientific">Nannochloropsis gaditana</name>
    <dbReference type="NCBI Taxonomy" id="72520"/>
    <lineage>
        <taxon>Eukaryota</taxon>
        <taxon>Sar</taxon>
        <taxon>Stramenopiles</taxon>
        <taxon>Ochrophyta</taxon>
        <taxon>Eustigmatophyceae</taxon>
        <taxon>Eustigmatales</taxon>
        <taxon>Monodopsidaceae</taxon>
        <taxon>Nannochloropsis</taxon>
    </lineage>
</organism>
<keyword evidence="3" id="KW-1185">Reference proteome</keyword>
<keyword evidence="1" id="KW-0812">Transmembrane</keyword>